<dbReference type="Pfam" id="PF00533">
    <property type="entry name" value="BRCT"/>
    <property type="match status" value="1"/>
</dbReference>
<dbReference type="Gene3D" id="3.40.50.10190">
    <property type="entry name" value="BRCT domain"/>
    <property type="match status" value="1"/>
</dbReference>
<protein>
    <recommendedName>
        <fullName evidence="2">BRCT domain-containing protein</fullName>
    </recommendedName>
</protein>
<reference evidence="3" key="2">
    <citation type="journal article" date="2023" name="IMA Fungus">
        <title>Comparative genomic study of the Penicillium genus elucidates a diverse pangenome and 15 lateral gene transfer events.</title>
        <authorList>
            <person name="Petersen C."/>
            <person name="Sorensen T."/>
            <person name="Nielsen M.R."/>
            <person name="Sondergaard T.E."/>
            <person name="Sorensen J.L."/>
            <person name="Fitzpatrick D.A."/>
            <person name="Frisvad J.C."/>
            <person name="Nielsen K.L."/>
        </authorList>
    </citation>
    <scope>NUCLEOTIDE SEQUENCE</scope>
    <source>
        <strain evidence="3">IBT 21917</strain>
    </source>
</reference>
<feature type="region of interest" description="Disordered" evidence="1">
    <location>
        <begin position="149"/>
        <end position="169"/>
    </location>
</feature>
<gene>
    <name evidence="3" type="ORF">N7492_002090</name>
</gene>
<reference evidence="3" key="1">
    <citation type="submission" date="2022-11" db="EMBL/GenBank/DDBJ databases">
        <authorList>
            <person name="Petersen C."/>
        </authorList>
    </citation>
    <scope>NUCLEOTIDE SEQUENCE</scope>
    <source>
        <strain evidence="3">IBT 21917</strain>
    </source>
</reference>
<name>A0A9W9IHZ2_9EURO</name>
<feature type="domain" description="BRCT" evidence="2">
    <location>
        <begin position="168"/>
        <end position="278"/>
    </location>
</feature>
<evidence type="ECO:0000313" key="4">
    <source>
        <dbReference type="Proteomes" id="UP001146351"/>
    </source>
</evidence>
<dbReference type="EMBL" id="JAPQKO010000002">
    <property type="protein sequence ID" value="KAJ5178880.1"/>
    <property type="molecule type" value="Genomic_DNA"/>
</dbReference>
<sequence>MPPKQPTPSPSNLSIVNSWSSSSTGHQRSDIPYGVARARQKARARKIEHQLRSGDCLPRGTKGHATPRAFDGTRGPRSPSPRADADGEWKWVTEAEGERAALGVRDIRSFMGVSKRTGFTREPHEKMKVGESTAAKGEDGVIGPRVCDAPASTSTSVSTPDSPADRSSTSTIFSGTTIFINGSTLPQISDIKLRHLLIAHGARLSISMARKSVSHVIVGKPITPGSSGAHGAGGGLAARKLQQEIARGGYKGVKIVGVDWVLESIKVGKRVAESRFAVVHTAGKGQKSVASMFGRS</sequence>
<dbReference type="AlphaFoldDB" id="A0A9W9IHZ2"/>
<dbReference type="SMART" id="SM00292">
    <property type="entry name" value="BRCT"/>
    <property type="match status" value="1"/>
</dbReference>
<dbReference type="SUPFAM" id="SSF52113">
    <property type="entry name" value="BRCT domain"/>
    <property type="match status" value="1"/>
</dbReference>
<dbReference type="PROSITE" id="PS50172">
    <property type="entry name" value="BRCT"/>
    <property type="match status" value="1"/>
</dbReference>
<dbReference type="InterPro" id="IPR001357">
    <property type="entry name" value="BRCT_dom"/>
</dbReference>
<comment type="caution">
    <text evidence="3">The sequence shown here is derived from an EMBL/GenBank/DDBJ whole genome shotgun (WGS) entry which is preliminary data.</text>
</comment>
<keyword evidence="4" id="KW-1185">Reference proteome</keyword>
<feature type="compositionally biased region" description="Low complexity" evidence="1">
    <location>
        <begin position="10"/>
        <end position="23"/>
    </location>
</feature>
<evidence type="ECO:0000256" key="1">
    <source>
        <dbReference type="SAM" id="MobiDB-lite"/>
    </source>
</evidence>
<evidence type="ECO:0000259" key="2">
    <source>
        <dbReference type="PROSITE" id="PS50172"/>
    </source>
</evidence>
<accession>A0A9W9IHZ2</accession>
<evidence type="ECO:0000313" key="3">
    <source>
        <dbReference type="EMBL" id="KAJ5178880.1"/>
    </source>
</evidence>
<organism evidence="3 4">
    <name type="scientific">Penicillium capsulatum</name>
    <dbReference type="NCBI Taxonomy" id="69766"/>
    <lineage>
        <taxon>Eukaryota</taxon>
        <taxon>Fungi</taxon>
        <taxon>Dikarya</taxon>
        <taxon>Ascomycota</taxon>
        <taxon>Pezizomycotina</taxon>
        <taxon>Eurotiomycetes</taxon>
        <taxon>Eurotiomycetidae</taxon>
        <taxon>Eurotiales</taxon>
        <taxon>Aspergillaceae</taxon>
        <taxon>Penicillium</taxon>
    </lineage>
</organism>
<proteinExistence type="predicted"/>
<dbReference type="OrthoDB" id="427711at2759"/>
<dbReference type="InterPro" id="IPR036420">
    <property type="entry name" value="BRCT_dom_sf"/>
</dbReference>
<feature type="region of interest" description="Disordered" evidence="1">
    <location>
        <begin position="1"/>
        <end position="87"/>
    </location>
</feature>
<dbReference type="Proteomes" id="UP001146351">
    <property type="component" value="Unassembled WGS sequence"/>
</dbReference>